<proteinExistence type="predicted"/>
<dbReference type="AlphaFoldDB" id="A0A517NIW9"/>
<reference evidence="1 2" key="1">
    <citation type="submission" date="2019-02" db="EMBL/GenBank/DDBJ databases">
        <title>Deep-cultivation of Planctomycetes and their phenomic and genomic characterization uncovers novel biology.</title>
        <authorList>
            <person name="Wiegand S."/>
            <person name="Jogler M."/>
            <person name="Boedeker C."/>
            <person name="Pinto D."/>
            <person name="Vollmers J."/>
            <person name="Rivas-Marin E."/>
            <person name="Kohn T."/>
            <person name="Peeters S.H."/>
            <person name="Heuer A."/>
            <person name="Rast P."/>
            <person name="Oberbeckmann S."/>
            <person name="Bunk B."/>
            <person name="Jeske O."/>
            <person name="Meyerdierks A."/>
            <person name="Storesund J.E."/>
            <person name="Kallscheuer N."/>
            <person name="Luecker S."/>
            <person name="Lage O.M."/>
            <person name="Pohl T."/>
            <person name="Merkel B.J."/>
            <person name="Hornburger P."/>
            <person name="Mueller R.-W."/>
            <person name="Bruemmer F."/>
            <person name="Labrenz M."/>
            <person name="Spormann A.M."/>
            <person name="Op den Camp H."/>
            <person name="Overmann J."/>
            <person name="Amann R."/>
            <person name="Jetten M.S.M."/>
            <person name="Mascher T."/>
            <person name="Medema M.H."/>
            <person name="Devos D.P."/>
            <person name="Kaster A.-K."/>
            <person name="Ovreas L."/>
            <person name="Rohde M."/>
            <person name="Galperin M.Y."/>
            <person name="Jogler C."/>
        </authorList>
    </citation>
    <scope>NUCLEOTIDE SEQUENCE [LARGE SCALE GENOMIC DNA]</scope>
    <source>
        <strain evidence="1 2">K22_7</strain>
    </source>
</reference>
<sequence length="95" mass="10603">MVVADGFARIPDHRVGERILANPTTAIPSPMDRTSISLASFTTTTVLPQNAVRKSAGEERLLDRHCVFFKKIVPSESSDWLLPRSSTIFTFRSKK</sequence>
<accession>A0A517NIW9</accession>
<organism evidence="1 2">
    <name type="scientific">Rubripirellula lacrimiformis</name>
    <dbReference type="NCBI Taxonomy" id="1930273"/>
    <lineage>
        <taxon>Bacteria</taxon>
        <taxon>Pseudomonadati</taxon>
        <taxon>Planctomycetota</taxon>
        <taxon>Planctomycetia</taxon>
        <taxon>Pirellulales</taxon>
        <taxon>Pirellulaceae</taxon>
        <taxon>Rubripirellula</taxon>
    </lineage>
</organism>
<evidence type="ECO:0000313" key="2">
    <source>
        <dbReference type="Proteomes" id="UP000318538"/>
    </source>
</evidence>
<gene>
    <name evidence="1" type="ORF">K227x_54990</name>
</gene>
<evidence type="ECO:0000313" key="1">
    <source>
        <dbReference type="EMBL" id="QDT07074.1"/>
    </source>
</evidence>
<dbReference type="Proteomes" id="UP000318538">
    <property type="component" value="Chromosome"/>
</dbReference>
<dbReference type="KEGG" id="rlc:K227x_54990"/>
<name>A0A517NIW9_9BACT</name>
<protein>
    <submittedName>
        <fullName evidence="1">Uncharacterized protein</fullName>
    </submittedName>
</protein>
<dbReference type="EMBL" id="CP036525">
    <property type="protein sequence ID" value="QDT07074.1"/>
    <property type="molecule type" value="Genomic_DNA"/>
</dbReference>
<keyword evidence="2" id="KW-1185">Reference proteome</keyword>